<comment type="caution">
    <text evidence="3">The sequence shown here is derived from an EMBL/GenBank/DDBJ whole genome shotgun (WGS) entry which is preliminary data.</text>
</comment>
<feature type="domain" description="TfoX N-terminal" evidence="2">
    <location>
        <begin position="17"/>
        <end position="113"/>
    </location>
</feature>
<name>A0ABV6PQX6_9BURK</name>
<keyword evidence="4" id="KW-1185">Reference proteome</keyword>
<proteinExistence type="predicted"/>
<feature type="compositionally biased region" description="Low complexity" evidence="1">
    <location>
        <begin position="118"/>
        <end position="131"/>
    </location>
</feature>
<protein>
    <submittedName>
        <fullName evidence="3">TfoX/Sxy family protein</fullName>
    </submittedName>
</protein>
<dbReference type="Pfam" id="PF04993">
    <property type="entry name" value="TfoX_N"/>
    <property type="match status" value="1"/>
</dbReference>
<evidence type="ECO:0000259" key="2">
    <source>
        <dbReference type="Pfam" id="PF04993"/>
    </source>
</evidence>
<dbReference type="EMBL" id="JBHLTN010000006">
    <property type="protein sequence ID" value="MFC0591473.1"/>
    <property type="molecule type" value="Genomic_DNA"/>
</dbReference>
<sequence>MPTALTADSEFAQYCCELLAAIGPCHALRMFGGLGLRTADGLNVALVTDLGEGDTLWLKADAQARADFEAQGCRRFTYAMKGVPRSMGYYSAPAPAIESPALMAPWAQRALDSALRARAGSAAKAAKPSSVGKKRPRSS</sequence>
<feature type="region of interest" description="Disordered" evidence="1">
    <location>
        <begin position="118"/>
        <end position="139"/>
    </location>
</feature>
<evidence type="ECO:0000256" key="1">
    <source>
        <dbReference type="SAM" id="MobiDB-lite"/>
    </source>
</evidence>
<dbReference type="InterPro" id="IPR007076">
    <property type="entry name" value="TfoX_N"/>
</dbReference>
<accession>A0ABV6PQX6</accession>
<dbReference type="Gene3D" id="3.30.1460.30">
    <property type="entry name" value="YgaC/TfoX-N like chaperone"/>
    <property type="match status" value="1"/>
</dbReference>
<evidence type="ECO:0000313" key="4">
    <source>
        <dbReference type="Proteomes" id="UP001589834"/>
    </source>
</evidence>
<reference evidence="3 4" key="1">
    <citation type="submission" date="2024-09" db="EMBL/GenBank/DDBJ databases">
        <authorList>
            <person name="Sun Q."/>
            <person name="Mori K."/>
        </authorList>
    </citation>
    <scope>NUCLEOTIDE SEQUENCE [LARGE SCALE GENOMIC DNA]</scope>
    <source>
        <strain evidence="3 4">NCAIM B.02336</strain>
    </source>
</reference>
<dbReference type="RefSeq" id="WP_377479543.1">
    <property type="nucleotide sequence ID" value="NZ_JBHLTN010000006.1"/>
</dbReference>
<gene>
    <name evidence="3" type="ORF">ACFFGG_02785</name>
</gene>
<organism evidence="3 4">
    <name type="scientific">Ottowia pentelensis</name>
    <dbReference type="NCBI Taxonomy" id="511108"/>
    <lineage>
        <taxon>Bacteria</taxon>
        <taxon>Pseudomonadati</taxon>
        <taxon>Pseudomonadota</taxon>
        <taxon>Betaproteobacteria</taxon>
        <taxon>Burkholderiales</taxon>
        <taxon>Comamonadaceae</taxon>
        <taxon>Ottowia</taxon>
    </lineage>
</organism>
<dbReference type="SUPFAM" id="SSF159894">
    <property type="entry name" value="YgaC/TfoX-N like"/>
    <property type="match status" value="1"/>
</dbReference>
<evidence type="ECO:0000313" key="3">
    <source>
        <dbReference type="EMBL" id="MFC0591473.1"/>
    </source>
</evidence>
<dbReference type="Proteomes" id="UP001589834">
    <property type="component" value="Unassembled WGS sequence"/>
</dbReference>